<dbReference type="PRINTS" id="PR00237">
    <property type="entry name" value="GPCRRHODOPSN"/>
</dbReference>
<dbReference type="SUPFAM" id="SSF81321">
    <property type="entry name" value="Family A G protein-coupled receptor-like"/>
    <property type="match status" value="1"/>
</dbReference>
<keyword evidence="4 7" id="KW-1133">Transmembrane helix</keyword>
<keyword evidence="3 6" id="KW-0812">Transmembrane</keyword>
<evidence type="ECO:0000256" key="5">
    <source>
        <dbReference type="ARBA" id="ARBA00023136"/>
    </source>
</evidence>
<organism evidence="9 10">
    <name type="scientific">Pocillopora damicornis</name>
    <name type="common">Cauliflower coral</name>
    <name type="synonym">Millepora damicornis</name>
    <dbReference type="NCBI Taxonomy" id="46731"/>
    <lineage>
        <taxon>Eukaryota</taxon>
        <taxon>Metazoa</taxon>
        <taxon>Cnidaria</taxon>
        <taxon>Anthozoa</taxon>
        <taxon>Hexacorallia</taxon>
        <taxon>Scleractinia</taxon>
        <taxon>Astrocoeniina</taxon>
        <taxon>Pocilloporidae</taxon>
        <taxon>Pocillopora</taxon>
    </lineage>
</organism>
<evidence type="ECO:0000256" key="4">
    <source>
        <dbReference type="ARBA" id="ARBA00022989"/>
    </source>
</evidence>
<feature type="transmembrane region" description="Helical" evidence="7">
    <location>
        <begin position="120"/>
        <end position="146"/>
    </location>
</feature>
<evidence type="ECO:0000256" key="6">
    <source>
        <dbReference type="RuleBase" id="RU000688"/>
    </source>
</evidence>
<evidence type="ECO:0000259" key="8">
    <source>
        <dbReference type="PROSITE" id="PS50262"/>
    </source>
</evidence>
<feature type="transmembrane region" description="Helical" evidence="7">
    <location>
        <begin position="15"/>
        <end position="34"/>
    </location>
</feature>
<feature type="transmembrane region" description="Helical" evidence="7">
    <location>
        <begin position="74"/>
        <end position="99"/>
    </location>
</feature>
<feature type="transmembrane region" description="Helical" evidence="7">
    <location>
        <begin position="202"/>
        <end position="224"/>
    </location>
</feature>
<gene>
    <name evidence="9" type="ORF">pdam_00003949</name>
</gene>
<dbReference type="InterPro" id="IPR000276">
    <property type="entry name" value="GPCR_Rhodpsn"/>
</dbReference>
<evidence type="ECO:0000256" key="3">
    <source>
        <dbReference type="ARBA" id="ARBA00022692"/>
    </source>
</evidence>
<dbReference type="AlphaFoldDB" id="A0A3M6U657"/>
<feature type="transmembrane region" description="Helical" evidence="7">
    <location>
        <begin position="43"/>
        <end position="68"/>
    </location>
</feature>
<evidence type="ECO:0000313" key="9">
    <source>
        <dbReference type="EMBL" id="RMX49140.1"/>
    </source>
</evidence>
<dbReference type="GO" id="GO:0004930">
    <property type="term" value="F:G protein-coupled receptor activity"/>
    <property type="evidence" value="ECO:0007669"/>
    <property type="project" value="UniProtKB-KW"/>
</dbReference>
<dbReference type="PANTHER" id="PTHR22750">
    <property type="entry name" value="G-PROTEIN COUPLED RECEPTOR"/>
    <property type="match status" value="1"/>
</dbReference>
<keyword evidence="5 7" id="KW-0472">Membrane</keyword>
<evidence type="ECO:0000256" key="1">
    <source>
        <dbReference type="ARBA" id="ARBA00004651"/>
    </source>
</evidence>
<feature type="transmembrane region" description="Helical" evidence="7">
    <location>
        <begin position="264"/>
        <end position="280"/>
    </location>
</feature>
<comment type="subcellular location">
    <subcellularLocation>
        <location evidence="1">Cell membrane</location>
        <topology evidence="1">Multi-pass membrane protein</topology>
    </subcellularLocation>
</comment>
<dbReference type="Gene3D" id="1.20.1070.10">
    <property type="entry name" value="Rhodopsin 7-helix transmembrane proteins"/>
    <property type="match status" value="2"/>
</dbReference>
<keyword evidence="6" id="KW-0297">G-protein coupled receptor</keyword>
<keyword evidence="6" id="KW-0675">Receptor</keyword>
<proteinExistence type="inferred from homology"/>
<dbReference type="PROSITE" id="PS00237">
    <property type="entry name" value="G_PROTEIN_RECEP_F1_1"/>
    <property type="match status" value="1"/>
</dbReference>
<feature type="transmembrane region" description="Helical" evidence="7">
    <location>
        <begin position="152"/>
        <end position="169"/>
    </location>
</feature>
<dbReference type="EMBL" id="RCHS01002172">
    <property type="protein sequence ID" value="RMX49140.1"/>
    <property type="molecule type" value="Genomic_DNA"/>
</dbReference>
<feature type="transmembrane region" description="Helical" evidence="7">
    <location>
        <begin position="230"/>
        <end position="252"/>
    </location>
</feature>
<sequence length="288" mass="32857">MDISFFIFARKSSSFAYILLAIKSVMCSFTAVVVNRCTPLQKALFYSLAFSDLATGLTQPLFVAYLLGVAWDNAWIYCTVALPFSLTALFFSMVSLWTLSTIAVDRYLALHLLTRYKTVVTVKLIVAALVLGWLISAFCTVSIFFSFKFAKIVGDIVIFICIVTSLYCYKRNYITLRQQKLHVQALRSFQVEHYRKSLKSMFIIFCLFLLTYIPFFCILVFVTIEGFGSTSLFILDLSTLIVMANSFLNPVVYCMRVQDLKVEAIRVIHSIFFCLPVIWFKKEVGPLP</sequence>
<evidence type="ECO:0000256" key="7">
    <source>
        <dbReference type="SAM" id="Phobius"/>
    </source>
</evidence>
<dbReference type="Pfam" id="PF00001">
    <property type="entry name" value="7tm_1"/>
    <property type="match status" value="2"/>
</dbReference>
<dbReference type="Proteomes" id="UP000275408">
    <property type="component" value="Unassembled WGS sequence"/>
</dbReference>
<comment type="caution">
    <text evidence="9">The sequence shown here is derived from an EMBL/GenBank/DDBJ whole genome shotgun (WGS) entry which is preliminary data.</text>
</comment>
<name>A0A3M6U657_POCDA</name>
<accession>A0A3M6U657</accession>
<keyword evidence="10" id="KW-1185">Reference proteome</keyword>
<reference evidence="9 10" key="1">
    <citation type="journal article" date="2018" name="Sci. Rep.">
        <title>Comparative analysis of the Pocillopora damicornis genome highlights role of immune system in coral evolution.</title>
        <authorList>
            <person name="Cunning R."/>
            <person name="Bay R.A."/>
            <person name="Gillette P."/>
            <person name="Baker A.C."/>
            <person name="Traylor-Knowles N."/>
        </authorList>
    </citation>
    <scope>NUCLEOTIDE SEQUENCE [LARGE SCALE GENOMIC DNA]</scope>
    <source>
        <strain evidence="9">RSMAS</strain>
        <tissue evidence="9">Whole animal</tissue>
    </source>
</reference>
<dbReference type="PROSITE" id="PS50262">
    <property type="entry name" value="G_PROTEIN_RECEP_F1_2"/>
    <property type="match status" value="1"/>
</dbReference>
<comment type="similarity">
    <text evidence="6">Belongs to the G-protein coupled receptor 1 family.</text>
</comment>
<protein>
    <recommendedName>
        <fullName evidence="8">G-protein coupled receptors family 1 profile domain-containing protein</fullName>
    </recommendedName>
</protein>
<evidence type="ECO:0000256" key="2">
    <source>
        <dbReference type="ARBA" id="ARBA00022475"/>
    </source>
</evidence>
<dbReference type="GO" id="GO:0005886">
    <property type="term" value="C:plasma membrane"/>
    <property type="evidence" value="ECO:0007669"/>
    <property type="project" value="UniProtKB-SubCell"/>
</dbReference>
<keyword evidence="2" id="KW-1003">Cell membrane</keyword>
<evidence type="ECO:0000313" key="10">
    <source>
        <dbReference type="Proteomes" id="UP000275408"/>
    </source>
</evidence>
<feature type="domain" description="G-protein coupled receptors family 1 profile" evidence="8">
    <location>
        <begin position="12"/>
        <end position="253"/>
    </location>
</feature>
<keyword evidence="6" id="KW-0807">Transducer</keyword>
<dbReference type="OrthoDB" id="5983689at2759"/>
<dbReference type="InterPro" id="IPR017452">
    <property type="entry name" value="GPCR_Rhodpsn_7TM"/>
</dbReference>